<name>A0A510X8L9_9GAMM</name>
<dbReference type="InterPro" id="IPR036390">
    <property type="entry name" value="WH_DNA-bd_sf"/>
</dbReference>
<dbReference type="InterPro" id="IPR000524">
    <property type="entry name" value="Tscrpt_reg_HTH_GntR"/>
</dbReference>
<dbReference type="PROSITE" id="PS50949">
    <property type="entry name" value="HTH_GNTR"/>
    <property type="match status" value="1"/>
</dbReference>
<evidence type="ECO:0000256" key="3">
    <source>
        <dbReference type="ARBA" id="ARBA00023163"/>
    </source>
</evidence>
<proteinExistence type="predicted"/>
<dbReference type="InterPro" id="IPR008920">
    <property type="entry name" value="TF_FadR/GntR_C"/>
</dbReference>
<dbReference type="Pfam" id="PF00392">
    <property type="entry name" value="GntR"/>
    <property type="match status" value="1"/>
</dbReference>
<dbReference type="EMBL" id="BJUK01000021">
    <property type="protein sequence ID" value="GEK47788.1"/>
    <property type="molecule type" value="Genomic_DNA"/>
</dbReference>
<evidence type="ECO:0000256" key="2">
    <source>
        <dbReference type="ARBA" id="ARBA00023125"/>
    </source>
</evidence>
<dbReference type="SUPFAM" id="SSF48008">
    <property type="entry name" value="GntR ligand-binding domain-like"/>
    <property type="match status" value="1"/>
</dbReference>
<dbReference type="Gene3D" id="1.10.10.10">
    <property type="entry name" value="Winged helix-like DNA-binding domain superfamily/Winged helix DNA-binding domain"/>
    <property type="match status" value="1"/>
</dbReference>
<evidence type="ECO:0000313" key="7">
    <source>
        <dbReference type="Proteomes" id="UP000321275"/>
    </source>
</evidence>
<dbReference type="Gene3D" id="1.20.120.530">
    <property type="entry name" value="GntR ligand-binding domain-like"/>
    <property type="match status" value="1"/>
</dbReference>
<protein>
    <submittedName>
        <fullName evidence="6">GntR family transcriptional regulator</fullName>
    </submittedName>
</protein>
<feature type="region of interest" description="Disordered" evidence="4">
    <location>
        <begin position="211"/>
        <end position="243"/>
    </location>
</feature>
<evidence type="ECO:0000256" key="1">
    <source>
        <dbReference type="ARBA" id="ARBA00023015"/>
    </source>
</evidence>
<gene>
    <name evidence="6" type="ORF">HPA02_20710</name>
</gene>
<evidence type="ECO:0000313" key="6">
    <source>
        <dbReference type="EMBL" id="GEK47788.1"/>
    </source>
</evidence>
<sequence>MTEPTHSNELAWLQEQLRLGMSGGRFPAGSWLRQDALAEQYGVSRFVVRGALERLAELESIEHVPNRGYRVRHWSLEERHELTEARLVIEQAMVPLMMARKTPAGMAEARRALHDFERAAESLDGEALAMTNHAFHRALADLTENAALARQVNWLREQGLRGAGPGWPKAGGVARSLAEHREMLAALERNDPIALQGAIQRHLTAWQERQATTAAGTRPSEGGACHRKNGANPVSPRTPPEMI</sequence>
<dbReference type="Pfam" id="PF07729">
    <property type="entry name" value="FCD"/>
    <property type="match status" value="1"/>
</dbReference>
<accession>A0A510X8L9</accession>
<dbReference type="SUPFAM" id="SSF46785">
    <property type="entry name" value="Winged helix' DNA-binding domain"/>
    <property type="match status" value="1"/>
</dbReference>
<dbReference type="GO" id="GO:0003677">
    <property type="term" value="F:DNA binding"/>
    <property type="evidence" value="ECO:0007669"/>
    <property type="project" value="UniProtKB-KW"/>
</dbReference>
<evidence type="ECO:0000256" key="4">
    <source>
        <dbReference type="SAM" id="MobiDB-lite"/>
    </source>
</evidence>
<reference evidence="6 7" key="1">
    <citation type="submission" date="2019-07" db="EMBL/GenBank/DDBJ databases">
        <title>Whole genome shotgun sequence of Halomonas pacifica NBRC 102220.</title>
        <authorList>
            <person name="Hosoyama A."/>
            <person name="Uohara A."/>
            <person name="Ohji S."/>
            <person name="Ichikawa N."/>
        </authorList>
    </citation>
    <scope>NUCLEOTIDE SEQUENCE [LARGE SCALE GENOMIC DNA]</scope>
    <source>
        <strain evidence="6 7">NBRC 102220</strain>
    </source>
</reference>
<organism evidence="6 7">
    <name type="scientific">Bisbaumannia pacifica</name>
    <dbReference type="NCBI Taxonomy" id="77098"/>
    <lineage>
        <taxon>Bacteria</taxon>
        <taxon>Pseudomonadati</taxon>
        <taxon>Pseudomonadota</taxon>
        <taxon>Gammaproteobacteria</taxon>
        <taxon>Oceanospirillales</taxon>
        <taxon>Halomonadaceae</taxon>
        <taxon>Bisbaumannia</taxon>
    </lineage>
</organism>
<evidence type="ECO:0000259" key="5">
    <source>
        <dbReference type="PROSITE" id="PS50949"/>
    </source>
</evidence>
<dbReference type="AlphaFoldDB" id="A0A510X8L9"/>
<dbReference type="PANTHER" id="PTHR43537">
    <property type="entry name" value="TRANSCRIPTIONAL REGULATOR, GNTR FAMILY"/>
    <property type="match status" value="1"/>
</dbReference>
<keyword evidence="2" id="KW-0238">DNA-binding</keyword>
<keyword evidence="3" id="KW-0804">Transcription</keyword>
<dbReference type="GO" id="GO:0003700">
    <property type="term" value="F:DNA-binding transcription factor activity"/>
    <property type="evidence" value="ECO:0007669"/>
    <property type="project" value="InterPro"/>
</dbReference>
<dbReference type="InterPro" id="IPR036388">
    <property type="entry name" value="WH-like_DNA-bd_sf"/>
</dbReference>
<dbReference type="SMART" id="SM00345">
    <property type="entry name" value="HTH_GNTR"/>
    <property type="match status" value="1"/>
</dbReference>
<dbReference type="SMART" id="SM00895">
    <property type="entry name" value="FCD"/>
    <property type="match status" value="1"/>
</dbReference>
<feature type="domain" description="HTH gntR-type" evidence="5">
    <location>
        <begin position="7"/>
        <end position="74"/>
    </location>
</feature>
<keyword evidence="1" id="KW-0805">Transcription regulation</keyword>
<dbReference type="InterPro" id="IPR011711">
    <property type="entry name" value="GntR_C"/>
</dbReference>
<keyword evidence="7" id="KW-1185">Reference proteome</keyword>
<dbReference type="RefSeq" id="WP_186809969.1">
    <property type="nucleotide sequence ID" value="NZ_BJUK01000021.1"/>
</dbReference>
<dbReference type="PANTHER" id="PTHR43537:SF5">
    <property type="entry name" value="UXU OPERON TRANSCRIPTIONAL REGULATOR"/>
    <property type="match status" value="1"/>
</dbReference>
<dbReference type="Proteomes" id="UP000321275">
    <property type="component" value="Unassembled WGS sequence"/>
</dbReference>
<comment type="caution">
    <text evidence="6">The sequence shown here is derived from an EMBL/GenBank/DDBJ whole genome shotgun (WGS) entry which is preliminary data.</text>
</comment>